<dbReference type="Proteomes" id="UP001054902">
    <property type="component" value="Unassembled WGS sequence"/>
</dbReference>
<accession>A0AAD3CW31</accession>
<dbReference type="EMBL" id="BLLK01000045">
    <property type="protein sequence ID" value="GFH52236.1"/>
    <property type="molecule type" value="Genomic_DNA"/>
</dbReference>
<reference evidence="2 3" key="1">
    <citation type="journal article" date="2021" name="Sci. Rep.">
        <title>The genome of the diatom Chaetoceros tenuissimus carries an ancient integrated fragment of an extant virus.</title>
        <authorList>
            <person name="Hongo Y."/>
            <person name="Kimura K."/>
            <person name="Takaki Y."/>
            <person name="Yoshida Y."/>
            <person name="Baba S."/>
            <person name="Kobayashi G."/>
            <person name="Nagasaki K."/>
            <person name="Hano T."/>
            <person name="Tomaru Y."/>
        </authorList>
    </citation>
    <scope>NUCLEOTIDE SEQUENCE [LARGE SCALE GENOMIC DNA]</scope>
    <source>
        <strain evidence="2 3">NIES-3715</strain>
    </source>
</reference>
<organism evidence="2 3">
    <name type="scientific">Chaetoceros tenuissimus</name>
    <dbReference type="NCBI Taxonomy" id="426638"/>
    <lineage>
        <taxon>Eukaryota</taxon>
        <taxon>Sar</taxon>
        <taxon>Stramenopiles</taxon>
        <taxon>Ochrophyta</taxon>
        <taxon>Bacillariophyta</taxon>
        <taxon>Coscinodiscophyceae</taxon>
        <taxon>Chaetocerotophycidae</taxon>
        <taxon>Chaetocerotales</taxon>
        <taxon>Chaetocerotaceae</taxon>
        <taxon>Chaetoceros</taxon>
    </lineage>
</organism>
<proteinExistence type="predicted"/>
<keyword evidence="1" id="KW-0732">Signal</keyword>
<feature type="chain" id="PRO_5042149563" evidence="1">
    <location>
        <begin position="19"/>
        <end position="132"/>
    </location>
</feature>
<evidence type="ECO:0000313" key="3">
    <source>
        <dbReference type="Proteomes" id="UP001054902"/>
    </source>
</evidence>
<feature type="signal peptide" evidence="1">
    <location>
        <begin position="1"/>
        <end position="18"/>
    </location>
</feature>
<name>A0AAD3CW31_9STRA</name>
<sequence length="132" mass="14871">MISLKAGLYLSLLALTAAIESDFYGDEECPCFTREDLKRVANELEFESCRESHALESGIGLYEKLTDDPDPAVFSVSLKKPFPCKLGSEWLDTNIGVLWESDKDQKHRHLAENCANLIRERCVELNHAPAEI</sequence>
<gene>
    <name evidence="2" type="ORF">CTEN210_08712</name>
</gene>
<protein>
    <submittedName>
        <fullName evidence="2">Uncharacterized protein</fullName>
    </submittedName>
</protein>
<evidence type="ECO:0000313" key="2">
    <source>
        <dbReference type="EMBL" id="GFH52236.1"/>
    </source>
</evidence>
<evidence type="ECO:0000256" key="1">
    <source>
        <dbReference type="SAM" id="SignalP"/>
    </source>
</evidence>
<comment type="caution">
    <text evidence="2">The sequence shown here is derived from an EMBL/GenBank/DDBJ whole genome shotgun (WGS) entry which is preliminary data.</text>
</comment>
<keyword evidence="3" id="KW-1185">Reference proteome</keyword>
<dbReference type="AlphaFoldDB" id="A0AAD3CW31"/>